<comment type="similarity">
    <text evidence="1">Belongs to the protein kinase superfamily. ADCK protein kinase family.</text>
</comment>
<dbReference type="AlphaFoldDB" id="A0A376BTE6"/>
<dbReference type="PANTHER" id="PTHR10566:SF113">
    <property type="entry name" value="PROTEIN ACTIVITY OF BC1 COMPLEX KINASE 7, CHLOROPLASTIC"/>
    <property type="match status" value="1"/>
</dbReference>
<accession>A0A376BTE6</accession>
<evidence type="ECO:0000313" key="4">
    <source>
        <dbReference type="EMBL" id="SSY80055.1"/>
    </source>
</evidence>
<name>A0A376BTE6_9NEIS</name>
<dbReference type="CDD" id="cd05121">
    <property type="entry name" value="ABC1_ADCK3-like"/>
    <property type="match status" value="1"/>
</dbReference>
<keyword evidence="2" id="KW-0472">Membrane</keyword>
<gene>
    <name evidence="4" type="primary">ubiB_1</name>
    <name evidence="4" type="ORF">NCTC10283_01609</name>
</gene>
<dbReference type="InterPro" id="IPR004147">
    <property type="entry name" value="ABC1_dom"/>
</dbReference>
<dbReference type="Pfam" id="PF03109">
    <property type="entry name" value="ABC1"/>
    <property type="match status" value="1"/>
</dbReference>
<keyword evidence="5" id="KW-1185">Reference proteome</keyword>
<dbReference type="PANTHER" id="PTHR10566">
    <property type="entry name" value="CHAPERONE-ACTIVITY OF BC1 COMPLEX CABC1 -RELATED"/>
    <property type="match status" value="1"/>
</dbReference>
<sequence length="545" mass="62412">MNHLKKLKRSKQVAEVLLKYGLDDLFGQGSLEHWLPQPLVAKLTCSREMRRRPLAQRLRLALTELGTTYVKLGQMLSDRADLLPADIIAELRQLQDRVQIQPIDMTETLARELNIVAADEFAVLETVPMASASIAQVFSGSLKNGQRIVLKIKRENIEDAIDADLLVLRDLAHFLERHHETFRKIRVMRLLQAFEESLREELSFSHERRNLERFARNFREDKRICVPKVHGHLCSDNVLCMDFIDGIKVNETNRLEKFGLSPKAVAELGLSLYVKQVLEHGFFHADPHAGNILLLPDGRIAFIDMGAMGVLLPQERELLEDFVLYFSQKNVNKMLETVKLLAEDYESADERRLAKELYEIMDLLDATDLRDIGMGKLLQKIMAVFSDNQILLPDGFMLLVKGLAQIEGIGRQLYPDLNILEMIQPYAAQVVARRWSPQKLLRDQVGKLSDSYENWLALPEEMKTFLQKIRNKEIKLEHEVEGLERLRQTFERLGQMLVVSALIIGSAILSLDTHLPKLFGVSWLAFVGFVVAGVLGVRLIWRRNK</sequence>
<dbReference type="InterPro" id="IPR011009">
    <property type="entry name" value="Kinase-like_dom_sf"/>
</dbReference>
<evidence type="ECO:0000313" key="5">
    <source>
        <dbReference type="Proteomes" id="UP000254209"/>
    </source>
</evidence>
<feature type="transmembrane region" description="Helical" evidence="2">
    <location>
        <begin position="523"/>
        <end position="541"/>
    </location>
</feature>
<reference evidence="4 5" key="1">
    <citation type="submission" date="2018-06" db="EMBL/GenBank/DDBJ databases">
        <authorList>
            <consortium name="Pathogen Informatics"/>
            <person name="Doyle S."/>
        </authorList>
    </citation>
    <scope>NUCLEOTIDE SEQUENCE [LARGE SCALE GENOMIC DNA]</scope>
    <source>
        <strain evidence="4 5">NCTC10283</strain>
    </source>
</reference>
<feature type="domain" description="ABC1 atypical kinase-like" evidence="3">
    <location>
        <begin position="94"/>
        <end position="336"/>
    </location>
</feature>
<keyword evidence="4" id="KW-0830">Ubiquinone</keyword>
<dbReference type="SUPFAM" id="SSF56112">
    <property type="entry name" value="Protein kinase-like (PK-like)"/>
    <property type="match status" value="1"/>
</dbReference>
<organism evidence="4 5">
    <name type="scientific">Alysiella crassa</name>
    <dbReference type="NCBI Taxonomy" id="153491"/>
    <lineage>
        <taxon>Bacteria</taxon>
        <taxon>Pseudomonadati</taxon>
        <taxon>Pseudomonadota</taxon>
        <taxon>Betaproteobacteria</taxon>
        <taxon>Neisseriales</taxon>
        <taxon>Neisseriaceae</taxon>
        <taxon>Alysiella</taxon>
    </lineage>
</organism>
<dbReference type="OrthoDB" id="9795390at2"/>
<protein>
    <submittedName>
        <fullName evidence="4">Probable ubiquinone biosynthesis protein UbiB</fullName>
    </submittedName>
</protein>
<evidence type="ECO:0000259" key="3">
    <source>
        <dbReference type="Pfam" id="PF03109"/>
    </source>
</evidence>
<dbReference type="Proteomes" id="UP000254209">
    <property type="component" value="Unassembled WGS sequence"/>
</dbReference>
<keyword evidence="2" id="KW-1133">Transmembrane helix</keyword>
<evidence type="ECO:0000256" key="2">
    <source>
        <dbReference type="SAM" id="Phobius"/>
    </source>
</evidence>
<dbReference type="RefSeq" id="WP_034295662.1">
    <property type="nucleotide sequence ID" value="NZ_CP091519.2"/>
</dbReference>
<keyword evidence="2" id="KW-0812">Transmembrane</keyword>
<dbReference type="EMBL" id="UFSO01000003">
    <property type="protein sequence ID" value="SSY80055.1"/>
    <property type="molecule type" value="Genomic_DNA"/>
</dbReference>
<dbReference type="InterPro" id="IPR050154">
    <property type="entry name" value="UbiB_kinase"/>
</dbReference>
<evidence type="ECO:0000256" key="1">
    <source>
        <dbReference type="ARBA" id="ARBA00009670"/>
    </source>
</evidence>
<proteinExistence type="inferred from homology"/>